<comment type="caution">
    <text evidence="1">The sequence shown here is derived from an EMBL/GenBank/DDBJ whole genome shotgun (WGS) entry which is preliminary data.</text>
</comment>
<accession>A0A842HEL4</accession>
<keyword evidence="2" id="KW-1185">Reference proteome</keyword>
<evidence type="ECO:0000313" key="1">
    <source>
        <dbReference type="EMBL" id="MBC2593761.1"/>
    </source>
</evidence>
<dbReference type="EMBL" id="JACHVB010000014">
    <property type="protein sequence ID" value="MBC2593761.1"/>
    <property type="molecule type" value="Genomic_DNA"/>
</dbReference>
<evidence type="ECO:0000313" key="2">
    <source>
        <dbReference type="Proteomes" id="UP000546464"/>
    </source>
</evidence>
<organism evidence="1 2">
    <name type="scientific">Ruficoccus amylovorans</name>
    <dbReference type="NCBI Taxonomy" id="1804625"/>
    <lineage>
        <taxon>Bacteria</taxon>
        <taxon>Pseudomonadati</taxon>
        <taxon>Verrucomicrobiota</taxon>
        <taxon>Opitutia</taxon>
        <taxon>Puniceicoccales</taxon>
        <taxon>Cerasicoccaceae</taxon>
        <taxon>Ruficoccus</taxon>
    </lineage>
</organism>
<protein>
    <submittedName>
        <fullName evidence="1">Uncharacterized protein</fullName>
    </submittedName>
</protein>
<dbReference type="AlphaFoldDB" id="A0A842HEL4"/>
<sequence>MPTDSPAFRLSPVGIEFLGDLDQQEWTELGTKLGEAGRSIGFLIGDWLNYGNGRGEWGNTYENAMTITGLDYNTLAMYARVALKVQFSMRVLNLSFEHHRKVASLKTDEEKKKWLKVAQKERDKQNGKPMSARRLAKSILLGRVAKPEDMSVPETDRKKENMTFFVTRIVVLWGKFKRKGVVSLDDVDTMRDVIDELQPVIDIVQELREAIAEAEGR</sequence>
<dbReference type="Proteomes" id="UP000546464">
    <property type="component" value="Unassembled WGS sequence"/>
</dbReference>
<proteinExistence type="predicted"/>
<name>A0A842HEL4_9BACT</name>
<reference evidence="1 2" key="1">
    <citation type="submission" date="2020-07" db="EMBL/GenBank/DDBJ databases">
        <authorList>
            <person name="Feng X."/>
        </authorList>
    </citation>
    <scope>NUCLEOTIDE SEQUENCE [LARGE SCALE GENOMIC DNA]</scope>
    <source>
        <strain evidence="1 2">JCM31066</strain>
    </source>
</reference>
<gene>
    <name evidence="1" type="ORF">H5P28_05750</name>
</gene>
<dbReference type="RefSeq" id="WP_185674760.1">
    <property type="nucleotide sequence ID" value="NZ_JACHVB010000014.1"/>
</dbReference>